<evidence type="ECO:0000313" key="3">
    <source>
        <dbReference type="EMBL" id="MDX3022592.1"/>
    </source>
</evidence>
<gene>
    <name evidence="2" type="ORF">PV399_38040</name>
    <name evidence="3" type="ORF">PV666_32640</name>
</gene>
<evidence type="ECO:0000313" key="2">
    <source>
        <dbReference type="EMBL" id="MDX2965471.1"/>
    </source>
</evidence>
<keyword evidence="2" id="KW-0418">Kinase</keyword>
<dbReference type="EMBL" id="JARAWC010000042">
    <property type="protein sequence ID" value="MDX2965471.1"/>
    <property type="molecule type" value="Genomic_DNA"/>
</dbReference>
<dbReference type="Proteomes" id="UP001272987">
    <property type="component" value="Unassembled WGS sequence"/>
</dbReference>
<dbReference type="GeneID" id="69812723"/>
<dbReference type="EMBL" id="JARAWP010000022">
    <property type="protein sequence ID" value="MDX3022592.1"/>
    <property type="molecule type" value="Genomic_DNA"/>
</dbReference>
<evidence type="ECO:0000313" key="4">
    <source>
        <dbReference type="Proteomes" id="UP001272987"/>
    </source>
</evidence>
<dbReference type="Proteomes" id="UP001282288">
    <property type="component" value="Unassembled WGS sequence"/>
</dbReference>
<evidence type="ECO:0000313" key="5">
    <source>
        <dbReference type="Proteomes" id="UP001282288"/>
    </source>
</evidence>
<dbReference type="AlphaFoldDB" id="A0AAP6BIN5"/>
<accession>A0AAP6BIN5</accession>
<dbReference type="InterPro" id="IPR011009">
    <property type="entry name" value="Kinase-like_dom_sf"/>
</dbReference>
<feature type="compositionally biased region" description="Polar residues" evidence="1">
    <location>
        <begin position="323"/>
        <end position="332"/>
    </location>
</feature>
<organism evidence="2 5">
    <name type="scientific">Streptomyces acidiscabies</name>
    <dbReference type="NCBI Taxonomy" id="42234"/>
    <lineage>
        <taxon>Bacteria</taxon>
        <taxon>Bacillati</taxon>
        <taxon>Actinomycetota</taxon>
        <taxon>Actinomycetes</taxon>
        <taxon>Kitasatosporales</taxon>
        <taxon>Streptomycetaceae</taxon>
        <taxon>Streptomyces</taxon>
    </lineage>
</organism>
<protein>
    <submittedName>
        <fullName evidence="2">Protein kinase family protein</fullName>
    </submittedName>
</protein>
<comment type="caution">
    <text evidence="2">The sequence shown here is derived from an EMBL/GenBank/DDBJ whole genome shotgun (WGS) entry which is preliminary data.</text>
</comment>
<name>A0AAP6BIN5_9ACTN</name>
<proteinExistence type="predicted"/>
<reference evidence="2 4" key="1">
    <citation type="journal article" date="2023" name="Microb. Genom.">
        <title>Mesoterricola silvestris gen. nov., sp. nov., Mesoterricola sediminis sp. nov., Geothrix oryzae sp. nov., Geothrix edaphica sp. nov., Geothrix rubra sp. nov., and Geothrix limicola sp. nov., six novel members of Acidobacteriota isolated from soils.</title>
        <authorList>
            <person name="Weisberg A.J."/>
            <person name="Pearce E."/>
            <person name="Kramer C.G."/>
            <person name="Chang J.H."/>
            <person name="Clarke C.R."/>
        </authorList>
    </citation>
    <scope>NUCLEOTIDE SEQUENCE</scope>
    <source>
        <strain evidence="3 4">NB05-1H</strain>
        <strain evidence="2">NRRL_B-16521</strain>
    </source>
</reference>
<sequence length="332" mass="36104">MSAALARLDDMELTALLDTADPHSTGVGGTTARVRVAGHQVFVKRMPLTDTDRRRTTANVFGLPPACHYGIGAVPSPGFGAWRELAVYETTTRWAVSGRFPGFPLLHHARVLPTTAPTDAPDVEKAVAYWGPAVRARIEALRTAPASLTLFLEHVPSTLHDWLRARVHGPDADAACALVGRQLTTLTAFLRTTGLVHFDAHFRNILTDGRRLYLTDHGLALSPEFALTPAERAFRAAHLSYDDAYTRAYLARWLVTEFHGRADRLARLRAYAKGTRPEGMPDGAAELVRRHAAVGAVMDAFESRLGQDATTAFPADEAAQWPSPGTGTPDSR</sequence>
<dbReference type="GO" id="GO:0016301">
    <property type="term" value="F:kinase activity"/>
    <property type="evidence" value="ECO:0007669"/>
    <property type="project" value="UniProtKB-KW"/>
</dbReference>
<keyword evidence="2" id="KW-0808">Transferase</keyword>
<dbReference type="RefSeq" id="WP_010352979.1">
    <property type="nucleotide sequence ID" value="NZ_BCMK01000064.1"/>
</dbReference>
<evidence type="ECO:0000256" key="1">
    <source>
        <dbReference type="SAM" id="MobiDB-lite"/>
    </source>
</evidence>
<dbReference type="SUPFAM" id="SSF56112">
    <property type="entry name" value="Protein kinase-like (PK-like)"/>
    <property type="match status" value="2"/>
</dbReference>
<keyword evidence="4" id="KW-1185">Reference proteome</keyword>
<feature type="region of interest" description="Disordered" evidence="1">
    <location>
        <begin position="312"/>
        <end position="332"/>
    </location>
</feature>
<dbReference type="Gene3D" id="1.10.510.10">
    <property type="entry name" value="Transferase(Phosphotransferase) domain 1"/>
    <property type="match status" value="1"/>
</dbReference>